<name>A0A0E9W5R2_ANGAN</name>
<dbReference type="AlphaFoldDB" id="A0A0E9W5R2"/>
<evidence type="ECO:0000256" key="1">
    <source>
        <dbReference type="SAM" id="SignalP"/>
    </source>
</evidence>
<feature type="signal peptide" evidence="1">
    <location>
        <begin position="1"/>
        <end position="23"/>
    </location>
</feature>
<feature type="chain" id="PRO_5002434397" evidence="1">
    <location>
        <begin position="24"/>
        <end position="36"/>
    </location>
</feature>
<proteinExistence type="predicted"/>
<accession>A0A0E9W5R2</accession>
<organism evidence="2">
    <name type="scientific">Anguilla anguilla</name>
    <name type="common">European freshwater eel</name>
    <name type="synonym">Muraena anguilla</name>
    <dbReference type="NCBI Taxonomy" id="7936"/>
    <lineage>
        <taxon>Eukaryota</taxon>
        <taxon>Metazoa</taxon>
        <taxon>Chordata</taxon>
        <taxon>Craniata</taxon>
        <taxon>Vertebrata</taxon>
        <taxon>Euteleostomi</taxon>
        <taxon>Actinopterygii</taxon>
        <taxon>Neopterygii</taxon>
        <taxon>Teleostei</taxon>
        <taxon>Anguilliformes</taxon>
        <taxon>Anguillidae</taxon>
        <taxon>Anguilla</taxon>
    </lineage>
</organism>
<sequence length="36" mass="3974">MGRLAKSTLFVAYFFYGLLHGTAVPLPPSHPNCNPR</sequence>
<reference evidence="2" key="2">
    <citation type="journal article" date="2015" name="Fish Shellfish Immunol.">
        <title>Early steps in the European eel (Anguilla anguilla)-Vibrio vulnificus interaction in the gills: Role of the RtxA13 toxin.</title>
        <authorList>
            <person name="Callol A."/>
            <person name="Pajuelo D."/>
            <person name="Ebbesson L."/>
            <person name="Teles M."/>
            <person name="MacKenzie S."/>
            <person name="Amaro C."/>
        </authorList>
    </citation>
    <scope>NUCLEOTIDE SEQUENCE</scope>
</reference>
<reference evidence="2" key="1">
    <citation type="submission" date="2014-11" db="EMBL/GenBank/DDBJ databases">
        <authorList>
            <person name="Amaro Gonzalez C."/>
        </authorList>
    </citation>
    <scope>NUCLEOTIDE SEQUENCE</scope>
</reference>
<protein>
    <submittedName>
        <fullName evidence="2">Uncharacterized protein</fullName>
    </submittedName>
</protein>
<keyword evidence="1" id="KW-0732">Signal</keyword>
<evidence type="ECO:0000313" key="2">
    <source>
        <dbReference type="EMBL" id="JAH85707.1"/>
    </source>
</evidence>
<dbReference type="EMBL" id="GBXM01022870">
    <property type="protein sequence ID" value="JAH85707.1"/>
    <property type="molecule type" value="Transcribed_RNA"/>
</dbReference>